<feature type="chain" id="PRO_5020041904" description="Seminal fluid protein HACP044" evidence="1">
    <location>
        <begin position="20"/>
        <end position="104"/>
    </location>
</feature>
<gene>
    <name evidence="2" type="ORF">EVAR_25757_1</name>
</gene>
<dbReference type="EMBL" id="BGZK01000293">
    <property type="protein sequence ID" value="GBP34752.1"/>
    <property type="molecule type" value="Genomic_DNA"/>
</dbReference>
<dbReference type="STRING" id="151549.A0A4C1V8T2"/>
<feature type="signal peptide" evidence="1">
    <location>
        <begin position="1"/>
        <end position="19"/>
    </location>
</feature>
<evidence type="ECO:0000256" key="1">
    <source>
        <dbReference type="SAM" id="SignalP"/>
    </source>
</evidence>
<evidence type="ECO:0000313" key="3">
    <source>
        <dbReference type="Proteomes" id="UP000299102"/>
    </source>
</evidence>
<dbReference type="AlphaFoldDB" id="A0A4C1V8T2"/>
<keyword evidence="3" id="KW-1185">Reference proteome</keyword>
<protein>
    <recommendedName>
        <fullName evidence="4">Seminal fluid protein HACP044</fullName>
    </recommendedName>
</protein>
<sequence length="104" mass="11943">MTTIFYSLLILSVATVSMSQRPFYAGTRSIGYPEVQIASLANRFGNDQPLPLEARGDPILVNRINQMPVDKQPFWYINRMHYDNLRRNPQTWQPNPNSFANVNG</sequence>
<organism evidence="2 3">
    <name type="scientific">Eumeta variegata</name>
    <name type="common">Bagworm moth</name>
    <name type="synonym">Eumeta japonica</name>
    <dbReference type="NCBI Taxonomy" id="151549"/>
    <lineage>
        <taxon>Eukaryota</taxon>
        <taxon>Metazoa</taxon>
        <taxon>Ecdysozoa</taxon>
        <taxon>Arthropoda</taxon>
        <taxon>Hexapoda</taxon>
        <taxon>Insecta</taxon>
        <taxon>Pterygota</taxon>
        <taxon>Neoptera</taxon>
        <taxon>Endopterygota</taxon>
        <taxon>Lepidoptera</taxon>
        <taxon>Glossata</taxon>
        <taxon>Ditrysia</taxon>
        <taxon>Tineoidea</taxon>
        <taxon>Psychidae</taxon>
        <taxon>Oiketicinae</taxon>
        <taxon>Eumeta</taxon>
    </lineage>
</organism>
<reference evidence="2 3" key="1">
    <citation type="journal article" date="2019" name="Commun. Biol.">
        <title>The bagworm genome reveals a unique fibroin gene that provides high tensile strength.</title>
        <authorList>
            <person name="Kono N."/>
            <person name="Nakamura H."/>
            <person name="Ohtoshi R."/>
            <person name="Tomita M."/>
            <person name="Numata K."/>
            <person name="Arakawa K."/>
        </authorList>
    </citation>
    <scope>NUCLEOTIDE SEQUENCE [LARGE SCALE GENOMIC DNA]</scope>
</reference>
<dbReference type="Proteomes" id="UP000299102">
    <property type="component" value="Unassembled WGS sequence"/>
</dbReference>
<proteinExistence type="predicted"/>
<evidence type="ECO:0008006" key="4">
    <source>
        <dbReference type="Google" id="ProtNLM"/>
    </source>
</evidence>
<keyword evidence="1" id="KW-0732">Signal</keyword>
<evidence type="ECO:0000313" key="2">
    <source>
        <dbReference type="EMBL" id="GBP34752.1"/>
    </source>
</evidence>
<accession>A0A4C1V8T2</accession>
<dbReference type="OrthoDB" id="6612236at2759"/>
<name>A0A4C1V8T2_EUMVA</name>
<comment type="caution">
    <text evidence="2">The sequence shown here is derived from an EMBL/GenBank/DDBJ whole genome shotgun (WGS) entry which is preliminary data.</text>
</comment>